<dbReference type="InterPro" id="IPR036188">
    <property type="entry name" value="FAD/NAD-bd_sf"/>
</dbReference>
<dbReference type="Proteomes" id="UP000663421">
    <property type="component" value="Chromosome"/>
</dbReference>
<evidence type="ECO:0000259" key="1">
    <source>
        <dbReference type="Pfam" id="PF01266"/>
    </source>
</evidence>
<dbReference type="Pfam" id="PF01266">
    <property type="entry name" value="DAO"/>
    <property type="match status" value="1"/>
</dbReference>
<protein>
    <submittedName>
        <fullName evidence="2">FAD-binding oxidoreductase</fullName>
    </submittedName>
</protein>
<feature type="domain" description="FAD dependent oxidoreductase" evidence="1">
    <location>
        <begin position="8"/>
        <end position="369"/>
    </location>
</feature>
<proteinExistence type="predicted"/>
<dbReference type="InterPro" id="IPR006076">
    <property type="entry name" value="FAD-dep_OxRdtase"/>
</dbReference>
<sequence length="408" mass="43232">MSDFVDADVVIVGAGVLGTSLAYHLLQRRAGSVVVLDEGAPASATSGAGAGFVGLWGAGYADFFTGDDLTLEQYGIDFYRRLSADGADIDCKTNGNLFLGTNYTGWSKWVEPVLRHPLAPEGTRDLEPREVAALTGDVIPATSVCGGVLHPGGIQISAGRATRALAARVRDMGGEIRERTKATGLLTTDGAVTGVRTAGGPIRARSVVLACGAWSAELLRPFGYRPPLLRIVATRVISPPSGVPDTMPTVMVPDLFGLWLRSHRGGLTWGNGDGYSPSYDLDDTVGATSQPRFPELVERLSTKFGPELRKLVPVHDTSIGWWIQGIPCMTPDRRFLAGPVPDVGGLYFLGGDNEAGVTHGPGLGAMMADIVHGGGSNWVDPSPYRLDRFESGAFTTEREVAAAMPERR</sequence>
<accession>A0ABX6WIA7</accession>
<name>A0ABX6WIA7_STRMQ</name>
<dbReference type="SUPFAM" id="SSF51905">
    <property type="entry name" value="FAD/NAD(P)-binding domain"/>
    <property type="match status" value="1"/>
</dbReference>
<dbReference type="Gene3D" id="3.30.9.10">
    <property type="entry name" value="D-Amino Acid Oxidase, subunit A, domain 2"/>
    <property type="match status" value="1"/>
</dbReference>
<organism evidence="2 3">
    <name type="scientific">Streptomyces malaysiensis</name>
    <dbReference type="NCBI Taxonomy" id="92644"/>
    <lineage>
        <taxon>Bacteria</taxon>
        <taxon>Bacillati</taxon>
        <taxon>Actinomycetota</taxon>
        <taxon>Actinomycetes</taxon>
        <taxon>Kitasatosporales</taxon>
        <taxon>Streptomycetaceae</taxon>
        <taxon>Streptomyces</taxon>
        <taxon>Streptomyces violaceusniger group</taxon>
    </lineage>
</organism>
<evidence type="ECO:0000313" key="3">
    <source>
        <dbReference type="Proteomes" id="UP000663421"/>
    </source>
</evidence>
<dbReference type="PANTHER" id="PTHR13847">
    <property type="entry name" value="SARCOSINE DEHYDROGENASE-RELATED"/>
    <property type="match status" value="1"/>
</dbReference>
<keyword evidence="3" id="KW-1185">Reference proteome</keyword>
<gene>
    <name evidence="2" type="ORF">I1A49_45255</name>
</gene>
<dbReference type="Gene3D" id="3.50.50.60">
    <property type="entry name" value="FAD/NAD(P)-binding domain"/>
    <property type="match status" value="1"/>
</dbReference>
<evidence type="ECO:0000313" key="2">
    <source>
        <dbReference type="EMBL" id="QPI61169.1"/>
    </source>
</evidence>
<reference evidence="2 3" key="1">
    <citation type="submission" date="2020-11" db="EMBL/GenBank/DDBJ databases">
        <title>Complete genome sequence unveiled secondary metabolic potentials in Streptomyces solisilvae HNM0141.</title>
        <authorList>
            <person name="Huang X."/>
        </authorList>
    </citation>
    <scope>NUCLEOTIDE SEQUENCE [LARGE SCALE GENOMIC DNA]</scope>
    <source>
        <strain evidence="2 3">HNM0141</strain>
    </source>
</reference>
<dbReference type="EMBL" id="CP065050">
    <property type="protein sequence ID" value="QPI61169.1"/>
    <property type="molecule type" value="Genomic_DNA"/>
</dbReference>